<dbReference type="InterPro" id="IPR003439">
    <property type="entry name" value="ABC_transporter-like_ATP-bd"/>
</dbReference>
<dbReference type="Proteomes" id="UP000198976">
    <property type="component" value="Chromosome I"/>
</dbReference>
<dbReference type="SMART" id="SM00382">
    <property type="entry name" value="AAA"/>
    <property type="match status" value="1"/>
</dbReference>
<dbReference type="PANTHER" id="PTHR43067">
    <property type="entry name" value="OLIGOPEPTIDE/DIPEPTIDE ABC TRANSPORTER, ATPASE SUBUNIT"/>
    <property type="match status" value="1"/>
</dbReference>
<evidence type="ECO:0000256" key="2">
    <source>
        <dbReference type="ARBA" id="ARBA00022741"/>
    </source>
</evidence>
<dbReference type="GO" id="GO:0005524">
    <property type="term" value="F:ATP binding"/>
    <property type="evidence" value="ECO:0007669"/>
    <property type="project" value="UniProtKB-KW"/>
</dbReference>
<keyword evidence="6" id="KW-1185">Reference proteome</keyword>
<name>A0ABY0V5K7_9ACTO</name>
<protein>
    <submittedName>
        <fullName evidence="5">Peptide/nickel transport system ATP-binding protein</fullName>
    </submittedName>
</protein>
<reference evidence="5 6" key="1">
    <citation type="submission" date="2016-10" db="EMBL/GenBank/DDBJ databases">
        <authorList>
            <person name="Varghese N."/>
            <person name="Submissions S."/>
        </authorList>
    </citation>
    <scope>NUCLEOTIDE SEQUENCE [LARGE SCALE GENOMIC DNA]</scope>
    <source>
        <strain evidence="5 6">DSM 9169</strain>
    </source>
</reference>
<accession>A0ABY0V5K7</accession>
<dbReference type="Pfam" id="PF08352">
    <property type="entry name" value="oligo_HPY"/>
    <property type="match status" value="1"/>
</dbReference>
<keyword evidence="1" id="KW-0813">Transport</keyword>
<dbReference type="EMBL" id="LT629792">
    <property type="protein sequence ID" value="SDT86634.1"/>
    <property type="molecule type" value="Genomic_DNA"/>
</dbReference>
<dbReference type="SUPFAM" id="SSF52540">
    <property type="entry name" value="P-loop containing nucleoside triphosphate hydrolases"/>
    <property type="match status" value="1"/>
</dbReference>
<keyword evidence="2" id="KW-0547">Nucleotide-binding</keyword>
<dbReference type="InterPro" id="IPR027417">
    <property type="entry name" value="P-loop_NTPase"/>
</dbReference>
<evidence type="ECO:0000256" key="1">
    <source>
        <dbReference type="ARBA" id="ARBA00022448"/>
    </source>
</evidence>
<dbReference type="InterPro" id="IPR003593">
    <property type="entry name" value="AAA+_ATPase"/>
</dbReference>
<feature type="domain" description="ABC transporter" evidence="4">
    <location>
        <begin position="5"/>
        <end position="262"/>
    </location>
</feature>
<evidence type="ECO:0000313" key="5">
    <source>
        <dbReference type="EMBL" id="SDT86634.1"/>
    </source>
</evidence>
<evidence type="ECO:0000256" key="3">
    <source>
        <dbReference type="ARBA" id="ARBA00022840"/>
    </source>
</evidence>
<evidence type="ECO:0000259" key="4">
    <source>
        <dbReference type="PROSITE" id="PS50893"/>
    </source>
</evidence>
<organism evidence="5 6">
    <name type="scientific">Schaalia radingae</name>
    <dbReference type="NCBI Taxonomy" id="131110"/>
    <lineage>
        <taxon>Bacteria</taxon>
        <taxon>Bacillati</taxon>
        <taxon>Actinomycetota</taxon>
        <taxon>Actinomycetes</taxon>
        <taxon>Actinomycetales</taxon>
        <taxon>Actinomycetaceae</taxon>
        <taxon>Schaalia</taxon>
    </lineage>
</organism>
<sequence>MTEPVKLLEVDSLCVDYLGVDADARACNDVSFTLHRGEILGVAGESASGKSTLLTAIMRLQKPPAVIASGAIRYYSPDGKVIDLARASEDQIRPLRWVDLSIVMQSAMACLNPVMRLGKQFDDVLAVHNPRMDKKARQERAVSLLEDVGIGPDAMTRYPHELSGGMRQRSLIALALACDPELIVMDEPTTAVDVVMQRQILDEILALQEKLGFSVIFVTHDLSLLLEIADRIAIMYAGKLIEIADGEDLADDPIHPYSRGLRDAFPSLTQPKRKFHEIPGTPPDLLNLPPGCPFAPRCEFREARCEEKPPVLIDLGGGRSVACPVMVERRNDHARN</sequence>
<dbReference type="PANTHER" id="PTHR43067:SF3">
    <property type="entry name" value="MALTOSE ABC TRANSPORTER, ATP-BINDING PROTEIN"/>
    <property type="match status" value="1"/>
</dbReference>
<dbReference type="Pfam" id="PF00005">
    <property type="entry name" value="ABC_tran"/>
    <property type="match status" value="1"/>
</dbReference>
<evidence type="ECO:0000313" key="6">
    <source>
        <dbReference type="Proteomes" id="UP000198976"/>
    </source>
</evidence>
<gene>
    <name evidence="5" type="ORF">SAMN04489714_0329</name>
</gene>
<dbReference type="Gene3D" id="3.40.50.300">
    <property type="entry name" value="P-loop containing nucleotide triphosphate hydrolases"/>
    <property type="match status" value="1"/>
</dbReference>
<dbReference type="NCBIfam" id="TIGR01727">
    <property type="entry name" value="oligo_HPY"/>
    <property type="match status" value="1"/>
</dbReference>
<keyword evidence="3 5" id="KW-0067">ATP-binding</keyword>
<proteinExistence type="predicted"/>
<dbReference type="InterPro" id="IPR013563">
    <property type="entry name" value="Oligopep_ABC_C"/>
</dbReference>
<dbReference type="PROSITE" id="PS50893">
    <property type="entry name" value="ABC_TRANSPORTER_2"/>
    <property type="match status" value="1"/>
</dbReference>
<dbReference type="CDD" id="cd03257">
    <property type="entry name" value="ABC_NikE_OppD_transporters"/>
    <property type="match status" value="1"/>
</dbReference>
<dbReference type="RefSeq" id="WP_092648221.1">
    <property type="nucleotide sequence ID" value="NZ_LT629792.1"/>
</dbReference>